<dbReference type="EMBL" id="AVPG01000014">
    <property type="protein sequence ID" value="KGX86304.1"/>
    <property type="molecule type" value="Genomic_DNA"/>
</dbReference>
<comment type="similarity">
    <text evidence="6">Belongs to the bacillales FliT family.</text>
</comment>
<keyword evidence="3" id="KW-1005">Bacterial flagellum biogenesis</keyword>
<dbReference type="OrthoDB" id="2353131at2"/>
<dbReference type="eggNOG" id="ENOG50330XF">
    <property type="taxonomic scope" value="Bacteria"/>
</dbReference>
<evidence type="ECO:0000313" key="8">
    <source>
        <dbReference type="EMBL" id="KGX86304.1"/>
    </source>
</evidence>
<dbReference type="RefSeq" id="WP_036834529.1">
    <property type="nucleotide sequence ID" value="NZ_AVPG01000014.1"/>
</dbReference>
<organism evidence="8 9">
    <name type="scientific">Pontibacillus litoralis JSM 072002</name>
    <dbReference type="NCBI Taxonomy" id="1385512"/>
    <lineage>
        <taxon>Bacteria</taxon>
        <taxon>Bacillati</taxon>
        <taxon>Bacillota</taxon>
        <taxon>Bacilli</taxon>
        <taxon>Bacillales</taxon>
        <taxon>Bacillaceae</taxon>
        <taxon>Pontibacillus</taxon>
    </lineage>
</organism>
<evidence type="ECO:0000256" key="5">
    <source>
        <dbReference type="ARBA" id="ARBA00093765"/>
    </source>
</evidence>
<comment type="subcellular location">
    <subcellularLocation>
        <location evidence="1">Cytoplasm</location>
        <location evidence="1">Cytosol</location>
    </subcellularLocation>
</comment>
<evidence type="ECO:0000256" key="3">
    <source>
        <dbReference type="ARBA" id="ARBA00022795"/>
    </source>
</evidence>
<proteinExistence type="inferred from homology"/>
<evidence type="ECO:0000256" key="1">
    <source>
        <dbReference type="ARBA" id="ARBA00004514"/>
    </source>
</evidence>
<dbReference type="AlphaFoldDB" id="A0A0A5G2N6"/>
<dbReference type="Pfam" id="PF05400">
    <property type="entry name" value="FliT"/>
    <property type="match status" value="1"/>
</dbReference>
<dbReference type="InterPro" id="IPR008622">
    <property type="entry name" value="FliT"/>
</dbReference>
<sequence length="117" mass="14134">MERLNRFYDITLSLYHLLQRQPVEEERLEHVEKIQHLLAEREQILLNIKRPETEEGQVKGKEILAMDEYIKKNLNEHLKYVKSEIARLKRTKTTSKKYINPYKSVSNYDGMFLDKKK</sequence>
<evidence type="ECO:0000256" key="4">
    <source>
        <dbReference type="ARBA" id="ARBA00023186"/>
    </source>
</evidence>
<reference evidence="8 9" key="1">
    <citation type="submission" date="2013-08" db="EMBL/GenBank/DDBJ databases">
        <authorList>
            <person name="Huang J."/>
            <person name="Wang G."/>
        </authorList>
    </citation>
    <scope>NUCLEOTIDE SEQUENCE [LARGE SCALE GENOMIC DNA]</scope>
    <source>
        <strain evidence="8 9">JSM 072002</strain>
    </source>
</reference>
<evidence type="ECO:0000256" key="2">
    <source>
        <dbReference type="ARBA" id="ARBA00022490"/>
    </source>
</evidence>
<evidence type="ECO:0000313" key="9">
    <source>
        <dbReference type="Proteomes" id="UP000030401"/>
    </source>
</evidence>
<name>A0A0A5G2N6_9BACI</name>
<evidence type="ECO:0000256" key="7">
    <source>
        <dbReference type="ARBA" id="ARBA00093797"/>
    </source>
</evidence>
<accession>A0A0A5G2N6</accession>
<keyword evidence="2" id="KW-0963">Cytoplasm</keyword>
<comment type="caution">
    <text evidence="8">The sequence shown here is derived from an EMBL/GenBank/DDBJ whole genome shotgun (WGS) entry which is preliminary data.</text>
</comment>
<protein>
    <recommendedName>
        <fullName evidence="7">Flagellar protein FliT</fullName>
    </recommendedName>
</protein>
<dbReference type="STRING" id="1385512.N784_04980"/>
<comment type="function">
    <text evidence="5">May act as an export chaperone for the filament capping protein FliD.</text>
</comment>
<keyword evidence="4" id="KW-0143">Chaperone</keyword>
<evidence type="ECO:0000256" key="6">
    <source>
        <dbReference type="ARBA" id="ARBA00093785"/>
    </source>
</evidence>
<keyword evidence="9" id="KW-1185">Reference proteome</keyword>
<gene>
    <name evidence="8" type="ORF">N784_04980</name>
</gene>
<dbReference type="Proteomes" id="UP000030401">
    <property type="component" value="Unassembled WGS sequence"/>
</dbReference>